<sequence>MAPSSSVLYPSVPSAPLKVDSPAQVETQIAACPSCQGQDLIPRGQLPDADHVAGQQLPVALPGGSLVQCKQCSLQFRWPRPSKVQMDMLYETGDVGYWNSGADKRPDWQMAAAWIESLGKPSTTTHSILDIACFDGRFLNSLDARHEKSGIEIQPEAVSRAEDSGVRVIARDFEELASLETSESHPRFSVVTAFDILEHTHDPLHFIRLAISVLRPGGVLILGTGNTDAPSWRWMGNDYWYCANPEHLSFINPAWCHWAANQLGCEVAKVSTLSHSRRTLSKVCRETSMNLIFRAAPQLTRRYLAGYRRLVGSKKRTTASYRPPWFSARDHVLVQFRKPLG</sequence>
<evidence type="ECO:0000313" key="1">
    <source>
        <dbReference type="EMBL" id="TWU57693.1"/>
    </source>
</evidence>
<keyword evidence="1" id="KW-0489">Methyltransferase</keyword>
<dbReference type="Pfam" id="PF13489">
    <property type="entry name" value="Methyltransf_23"/>
    <property type="match status" value="1"/>
</dbReference>
<dbReference type="InterPro" id="IPR029063">
    <property type="entry name" value="SAM-dependent_MTases_sf"/>
</dbReference>
<comment type="caution">
    <text evidence="1">The sequence shown here is derived from an EMBL/GenBank/DDBJ whole genome shotgun (WGS) entry which is preliminary data.</text>
</comment>
<reference evidence="1 2" key="1">
    <citation type="submission" date="2019-02" db="EMBL/GenBank/DDBJ databases">
        <title>Deep-cultivation of Planctomycetes and their phenomic and genomic characterization uncovers novel biology.</title>
        <authorList>
            <person name="Wiegand S."/>
            <person name="Jogler M."/>
            <person name="Boedeker C."/>
            <person name="Pinto D."/>
            <person name="Vollmers J."/>
            <person name="Rivas-Marin E."/>
            <person name="Kohn T."/>
            <person name="Peeters S.H."/>
            <person name="Heuer A."/>
            <person name="Rast P."/>
            <person name="Oberbeckmann S."/>
            <person name="Bunk B."/>
            <person name="Jeske O."/>
            <person name="Meyerdierks A."/>
            <person name="Storesund J.E."/>
            <person name="Kallscheuer N."/>
            <person name="Luecker S."/>
            <person name="Lage O.M."/>
            <person name="Pohl T."/>
            <person name="Merkel B.J."/>
            <person name="Hornburger P."/>
            <person name="Mueller R.-W."/>
            <person name="Bruemmer F."/>
            <person name="Labrenz M."/>
            <person name="Spormann A.M."/>
            <person name="Op Den Camp H."/>
            <person name="Overmann J."/>
            <person name="Amann R."/>
            <person name="Jetten M.S.M."/>
            <person name="Mascher T."/>
            <person name="Medema M.H."/>
            <person name="Devos D.P."/>
            <person name="Kaster A.-K."/>
            <person name="Ovreas L."/>
            <person name="Rohde M."/>
            <person name="Galperin M.Y."/>
            <person name="Jogler C."/>
        </authorList>
    </citation>
    <scope>NUCLEOTIDE SEQUENCE [LARGE SCALE GENOMIC DNA]</scope>
    <source>
        <strain evidence="1 2">Poly59</strain>
    </source>
</reference>
<gene>
    <name evidence="1" type="ORF">Poly59_06010</name>
</gene>
<accession>A0A5C6F7J9</accession>
<proteinExistence type="predicted"/>
<organism evidence="1 2">
    <name type="scientific">Rubripirellula reticaptiva</name>
    <dbReference type="NCBI Taxonomy" id="2528013"/>
    <lineage>
        <taxon>Bacteria</taxon>
        <taxon>Pseudomonadati</taxon>
        <taxon>Planctomycetota</taxon>
        <taxon>Planctomycetia</taxon>
        <taxon>Pirellulales</taxon>
        <taxon>Pirellulaceae</taxon>
        <taxon>Rubripirellula</taxon>
    </lineage>
</organism>
<dbReference type="Proteomes" id="UP000317977">
    <property type="component" value="Unassembled WGS sequence"/>
</dbReference>
<dbReference type="PANTHER" id="PTHR43861:SF6">
    <property type="entry name" value="METHYLTRANSFERASE TYPE 11"/>
    <property type="match status" value="1"/>
</dbReference>
<dbReference type="PANTHER" id="PTHR43861">
    <property type="entry name" value="TRANS-ACONITATE 2-METHYLTRANSFERASE-RELATED"/>
    <property type="match status" value="1"/>
</dbReference>
<dbReference type="AlphaFoldDB" id="A0A5C6F7J9"/>
<dbReference type="Gene3D" id="3.40.50.150">
    <property type="entry name" value="Vaccinia Virus protein VP39"/>
    <property type="match status" value="1"/>
</dbReference>
<evidence type="ECO:0000313" key="2">
    <source>
        <dbReference type="Proteomes" id="UP000317977"/>
    </source>
</evidence>
<dbReference type="CDD" id="cd02440">
    <property type="entry name" value="AdoMet_MTases"/>
    <property type="match status" value="1"/>
</dbReference>
<dbReference type="SUPFAM" id="SSF53335">
    <property type="entry name" value="S-adenosyl-L-methionine-dependent methyltransferases"/>
    <property type="match status" value="1"/>
</dbReference>
<name>A0A5C6F7J9_9BACT</name>
<dbReference type="RefSeq" id="WP_146532547.1">
    <property type="nucleotide sequence ID" value="NZ_SJPX01000001.1"/>
</dbReference>
<dbReference type="OrthoDB" id="2577067at2"/>
<dbReference type="GO" id="GO:0008168">
    <property type="term" value="F:methyltransferase activity"/>
    <property type="evidence" value="ECO:0007669"/>
    <property type="project" value="UniProtKB-KW"/>
</dbReference>
<keyword evidence="2" id="KW-1185">Reference proteome</keyword>
<keyword evidence="1" id="KW-0830">Ubiquinone</keyword>
<dbReference type="EMBL" id="SJPX01000001">
    <property type="protein sequence ID" value="TWU57693.1"/>
    <property type="molecule type" value="Genomic_DNA"/>
</dbReference>
<protein>
    <submittedName>
        <fullName evidence="1">Bifunctional 3-demethylubiquinone-9 3-methyltransferase/ 2-octaprenyl-6-hydroxy phenol methylase</fullName>
    </submittedName>
</protein>
<keyword evidence="1" id="KW-0808">Transferase</keyword>
<dbReference type="GO" id="GO:0032259">
    <property type="term" value="P:methylation"/>
    <property type="evidence" value="ECO:0007669"/>
    <property type="project" value="UniProtKB-KW"/>
</dbReference>